<dbReference type="AlphaFoldDB" id="A0A7X1ZEJ4"/>
<dbReference type="Proteomes" id="UP000434582">
    <property type="component" value="Unassembled WGS sequence"/>
</dbReference>
<keyword evidence="2" id="KW-1185">Reference proteome</keyword>
<accession>A0A7X1ZEJ4</accession>
<dbReference type="EMBL" id="WIVE01000027">
    <property type="protein sequence ID" value="MQX36843.1"/>
    <property type="molecule type" value="Genomic_DNA"/>
</dbReference>
<evidence type="ECO:0000313" key="2">
    <source>
        <dbReference type="Proteomes" id="UP000434582"/>
    </source>
</evidence>
<evidence type="ECO:0000313" key="1">
    <source>
        <dbReference type="EMBL" id="MQX36843.1"/>
    </source>
</evidence>
<reference evidence="1 2" key="1">
    <citation type="submission" date="2019-10" db="EMBL/GenBank/DDBJ databases">
        <title>Draft whole-genome sequence of the purple nonsulfur photosynthetic bacterium Roseospira navarrensis DSM 15114.</title>
        <authorList>
            <person name="Kyndt J.A."/>
            <person name="Meyer T.E."/>
        </authorList>
    </citation>
    <scope>NUCLEOTIDE SEQUENCE [LARGE SCALE GENOMIC DNA]</scope>
    <source>
        <strain evidence="1 2">DSM 15114</strain>
    </source>
</reference>
<gene>
    <name evidence="1" type="ORF">GHC57_09980</name>
</gene>
<organism evidence="1 2">
    <name type="scientific">Roseospira navarrensis</name>
    <dbReference type="NCBI Taxonomy" id="140058"/>
    <lineage>
        <taxon>Bacteria</taxon>
        <taxon>Pseudomonadati</taxon>
        <taxon>Pseudomonadota</taxon>
        <taxon>Alphaproteobacteria</taxon>
        <taxon>Rhodospirillales</taxon>
        <taxon>Rhodospirillaceae</taxon>
        <taxon>Roseospira</taxon>
    </lineage>
</organism>
<proteinExistence type="predicted"/>
<dbReference type="OrthoDB" id="7211084at2"/>
<protein>
    <recommendedName>
        <fullName evidence="3">DnaA N-terminal domain-containing protein</fullName>
    </recommendedName>
</protein>
<dbReference type="Gene3D" id="3.30.300.180">
    <property type="match status" value="1"/>
</dbReference>
<comment type="caution">
    <text evidence="1">The sequence shown here is derived from an EMBL/GenBank/DDBJ whole genome shotgun (WGS) entry which is preliminary data.</text>
</comment>
<dbReference type="InterPro" id="IPR038454">
    <property type="entry name" value="DnaA_N_sf"/>
</dbReference>
<name>A0A7X1ZEJ4_9PROT</name>
<evidence type="ECO:0008006" key="3">
    <source>
        <dbReference type="Google" id="ProtNLM"/>
    </source>
</evidence>
<sequence>MKPPARLTRRQEAAWEAFWSAYPRREGKAAAREVFAALTADAGPAGGVDPDFLARAARRYADQCGERRLDVMYIAHAKTWLRQRRFEDEVFADPAEPKAPPLAEPDDVWWPMFVAAGMDRSTYDRWIRPCRIEIGPDGGAVEIRAPSPFHAEWLSTRLDHVIRRALGRMPDIEVMP</sequence>
<dbReference type="RefSeq" id="WP_153343720.1">
    <property type="nucleotide sequence ID" value="NZ_WIVE01000027.1"/>
</dbReference>